<reference evidence="4" key="3">
    <citation type="journal article" date="2014" name="Nature">
        <title>Elephant shark genome provides unique insights into gnathostome evolution.</title>
        <authorList>
            <consortium name="International Elephant Shark Genome Sequencing Consortium"/>
            <person name="Venkatesh B."/>
            <person name="Lee A.P."/>
            <person name="Ravi V."/>
            <person name="Maurya A.K."/>
            <person name="Lian M.M."/>
            <person name="Swann J.B."/>
            <person name="Ohta Y."/>
            <person name="Flajnik M.F."/>
            <person name="Sutoh Y."/>
            <person name="Kasahara M."/>
            <person name="Hoon S."/>
            <person name="Gangu V."/>
            <person name="Roy S.W."/>
            <person name="Irimia M."/>
            <person name="Korzh V."/>
            <person name="Kondrychyn I."/>
            <person name="Lim Z.W."/>
            <person name="Tay B.H."/>
            <person name="Tohari S."/>
            <person name="Kong K.W."/>
            <person name="Ho S."/>
            <person name="Lorente-Galdos B."/>
            <person name="Quilez J."/>
            <person name="Marques-Bonet T."/>
            <person name="Raney B.J."/>
            <person name="Ingham P.W."/>
            <person name="Tay A."/>
            <person name="Hillier L.W."/>
            <person name="Minx P."/>
            <person name="Boehm T."/>
            <person name="Wilson R.K."/>
            <person name="Brenner S."/>
            <person name="Warren W.C."/>
        </authorList>
    </citation>
    <scope>NUCLEOTIDE SEQUENCE [LARGE SCALE GENOMIC DNA]</scope>
</reference>
<organism evidence="3 4">
    <name type="scientific">Callorhinchus milii</name>
    <name type="common">Ghost shark</name>
    <dbReference type="NCBI Taxonomy" id="7868"/>
    <lineage>
        <taxon>Eukaryota</taxon>
        <taxon>Metazoa</taxon>
        <taxon>Chordata</taxon>
        <taxon>Craniata</taxon>
        <taxon>Vertebrata</taxon>
        <taxon>Chondrichthyes</taxon>
        <taxon>Holocephali</taxon>
        <taxon>Chimaeriformes</taxon>
        <taxon>Callorhinchidae</taxon>
        <taxon>Callorhinchus</taxon>
    </lineage>
</organism>
<proteinExistence type="predicted"/>
<reference evidence="4" key="2">
    <citation type="journal article" date="2007" name="PLoS Biol.">
        <title>Survey sequencing and comparative analysis of the elephant shark (Callorhinchus milii) genome.</title>
        <authorList>
            <person name="Venkatesh B."/>
            <person name="Kirkness E.F."/>
            <person name="Loh Y.H."/>
            <person name="Halpern A.L."/>
            <person name="Lee A.P."/>
            <person name="Johnson J."/>
            <person name="Dandona N."/>
            <person name="Viswanathan L.D."/>
            <person name="Tay A."/>
            <person name="Venter J.C."/>
            <person name="Strausberg R.L."/>
            <person name="Brenner S."/>
        </authorList>
    </citation>
    <scope>NUCLEOTIDE SEQUENCE [LARGE SCALE GENOMIC DNA]</scope>
</reference>
<evidence type="ECO:0000313" key="4">
    <source>
        <dbReference type="Proteomes" id="UP000314986"/>
    </source>
</evidence>
<dbReference type="Ensembl" id="ENSCMIT00000036357.1">
    <property type="protein sequence ID" value="ENSCMIP00000035828.1"/>
    <property type="gene ID" value="ENSCMIG00000015151.1"/>
</dbReference>
<feature type="compositionally biased region" description="Low complexity" evidence="1">
    <location>
        <begin position="63"/>
        <end position="72"/>
    </location>
</feature>
<evidence type="ECO:0000256" key="2">
    <source>
        <dbReference type="SAM" id="SignalP"/>
    </source>
</evidence>
<reference evidence="4" key="1">
    <citation type="journal article" date="2006" name="Science">
        <title>Ancient noncoding elements conserved in the human genome.</title>
        <authorList>
            <person name="Venkatesh B."/>
            <person name="Kirkness E.F."/>
            <person name="Loh Y.H."/>
            <person name="Halpern A.L."/>
            <person name="Lee A.P."/>
            <person name="Johnson J."/>
            <person name="Dandona N."/>
            <person name="Viswanathan L.D."/>
            <person name="Tay A."/>
            <person name="Venter J.C."/>
            <person name="Strausberg R.L."/>
            <person name="Brenner S."/>
        </authorList>
    </citation>
    <scope>NUCLEOTIDE SEQUENCE [LARGE SCALE GENOMIC DNA]</scope>
</reference>
<accession>A0A4W3JCL8</accession>
<dbReference type="Proteomes" id="UP000314986">
    <property type="component" value="Unassembled WGS sequence"/>
</dbReference>
<evidence type="ECO:0000313" key="3">
    <source>
        <dbReference type="Ensembl" id="ENSCMIP00000035828.1"/>
    </source>
</evidence>
<sequence length="141" mass="14495">VIIIILTFDTVSFAAANVPKPFIGHTANRRRSPCASSVAHTHSAPRPPEGRITPPTAAPQRPPAQGRRITPPTAAPQRPPAQGRRITPPTAAPQRPPAQGRRITPPHTTPLNGPRDGVPEGGGRGAEGPPADGGAGEVGDP</sequence>
<keyword evidence="2" id="KW-0732">Signal</keyword>
<evidence type="ECO:0000256" key="1">
    <source>
        <dbReference type="SAM" id="MobiDB-lite"/>
    </source>
</evidence>
<dbReference type="AlphaFoldDB" id="A0A4W3JCL8"/>
<protein>
    <submittedName>
        <fullName evidence="3">Uncharacterized protein</fullName>
    </submittedName>
</protein>
<feature type="region of interest" description="Disordered" evidence="1">
    <location>
        <begin position="23"/>
        <end position="141"/>
    </location>
</feature>
<dbReference type="InParanoid" id="A0A4W3JCL8"/>
<name>A0A4W3JCL8_CALMI</name>
<feature type="chain" id="PRO_5021427746" evidence="2">
    <location>
        <begin position="17"/>
        <end position="141"/>
    </location>
</feature>
<reference evidence="3" key="5">
    <citation type="submission" date="2025-09" db="UniProtKB">
        <authorList>
            <consortium name="Ensembl"/>
        </authorList>
    </citation>
    <scope>IDENTIFICATION</scope>
</reference>
<feature type="compositionally biased region" description="Gly residues" evidence="1">
    <location>
        <begin position="119"/>
        <end position="141"/>
    </location>
</feature>
<feature type="signal peptide" evidence="2">
    <location>
        <begin position="1"/>
        <end position="16"/>
    </location>
</feature>
<keyword evidence="4" id="KW-1185">Reference proteome</keyword>
<feature type="compositionally biased region" description="Low complexity" evidence="1">
    <location>
        <begin position="80"/>
        <end position="89"/>
    </location>
</feature>
<reference evidence="3" key="4">
    <citation type="submission" date="2025-08" db="UniProtKB">
        <authorList>
            <consortium name="Ensembl"/>
        </authorList>
    </citation>
    <scope>IDENTIFICATION</scope>
</reference>